<evidence type="ECO:0000313" key="6">
    <source>
        <dbReference type="Proteomes" id="UP000730482"/>
    </source>
</evidence>
<gene>
    <name evidence="5" type="ORF">KGQ19_01325</name>
</gene>
<organism evidence="5 6">
    <name type="scientific">Catenulispora pinistramenti</name>
    <dbReference type="NCBI Taxonomy" id="2705254"/>
    <lineage>
        <taxon>Bacteria</taxon>
        <taxon>Bacillati</taxon>
        <taxon>Actinomycetota</taxon>
        <taxon>Actinomycetes</taxon>
        <taxon>Catenulisporales</taxon>
        <taxon>Catenulisporaceae</taxon>
        <taxon>Catenulispora</taxon>
    </lineage>
</organism>
<dbReference type="Proteomes" id="UP000730482">
    <property type="component" value="Unassembled WGS sequence"/>
</dbReference>
<dbReference type="SUPFAM" id="SSF53335">
    <property type="entry name" value="S-adenosyl-L-methionine-dependent methyltransferases"/>
    <property type="match status" value="1"/>
</dbReference>
<dbReference type="InterPro" id="IPR041698">
    <property type="entry name" value="Methyltransf_25"/>
</dbReference>
<feature type="domain" description="Methyltransferase" evidence="4">
    <location>
        <begin position="47"/>
        <end position="138"/>
    </location>
</feature>
<dbReference type="RefSeq" id="WP_212007165.1">
    <property type="nucleotide sequence ID" value="NZ_JAAFYZ010000003.1"/>
</dbReference>
<dbReference type="InterPro" id="IPR029063">
    <property type="entry name" value="SAM-dependent_MTases_sf"/>
</dbReference>
<evidence type="ECO:0000259" key="4">
    <source>
        <dbReference type="Pfam" id="PF13649"/>
    </source>
</evidence>
<dbReference type="GO" id="GO:0008168">
    <property type="term" value="F:methyltransferase activity"/>
    <property type="evidence" value="ECO:0007669"/>
    <property type="project" value="UniProtKB-KW"/>
</dbReference>
<keyword evidence="3" id="KW-0949">S-adenosyl-L-methionine</keyword>
<dbReference type="EMBL" id="JAAFYZ010000003">
    <property type="protein sequence ID" value="MBS2545501.1"/>
    <property type="molecule type" value="Genomic_DNA"/>
</dbReference>
<keyword evidence="6" id="KW-1185">Reference proteome</keyword>
<keyword evidence="2" id="KW-0808">Transferase</keyword>
<reference evidence="5 6" key="1">
    <citation type="submission" date="2020-02" db="EMBL/GenBank/DDBJ databases">
        <title>Acidophilic actinobacteria isolated from forest soil.</title>
        <authorList>
            <person name="Golinska P."/>
        </authorList>
    </citation>
    <scope>NUCLEOTIDE SEQUENCE [LARGE SCALE GENOMIC DNA]</scope>
    <source>
        <strain evidence="5 6">NL8</strain>
    </source>
</reference>
<proteinExistence type="predicted"/>
<protein>
    <submittedName>
        <fullName evidence="5">Class I SAM-dependent methyltransferase</fullName>
    </submittedName>
</protein>
<evidence type="ECO:0000256" key="3">
    <source>
        <dbReference type="ARBA" id="ARBA00022691"/>
    </source>
</evidence>
<sequence length="247" mass="26784">MEHLKEASLLYREPALYAQMTDADAIDRAAAIIALAAVHGPSGAKSVLDLGCGTGAVLEQLACTYSDQAGVDLLPGMIDIAKKHRPELDLRVGDMRTVRLGRSFDVVICVGNALAYLIEPEDVQAAFATFAEHCVPGGLLIIQTPTVYPPLDRNRNAKAEVSGRHAGVVIRYTRDPRDETFTMTRHWNFEDGERTTDVVRRRVLSIEEQAVFANSVGFTHVWRSTRDGVTVFHREGVGGPGTGAASG</sequence>
<comment type="caution">
    <text evidence="5">The sequence shown here is derived from an EMBL/GenBank/DDBJ whole genome shotgun (WGS) entry which is preliminary data.</text>
</comment>
<keyword evidence="1 5" id="KW-0489">Methyltransferase</keyword>
<dbReference type="PANTHER" id="PTHR43464">
    <property type="entry name" value="METHYLTRANSFERASE"/>
    <property type="match status" value="1"/>
</dbReference>
<dbReference type="PANTHER" id="PTHR43464:SF19">
    <property type="entry name" value="UBIQUINONE BIOSYNTHESIS O-METHYLTRANSFERASE, MITOCHONDRIAL"/>
    <property type="match status" value="1"/>
</dbReference>
<dbReference type="Gene3D" id="2.20.130.10">
    <property type="entry name" value="CAC2371-like domains"/>
    <property type="match status" value="1"/>
</dbReference>
<dbReference type="CDD" id="cd02440">
    <property type="entry name" value="AdoMet_MTases"/>
    <property type="match status" value="1"/>
</dbReference>
<evidence type="ECO:0000256" key="1">
    <source>
        <dbReference type="ARBA" id="ARBA00022603"/>
    </source>
</evidence>
<accession>A0ABS5KJJ6</accession>
<name>A0ABS5KJJ6_9ACTN</name>
<dbReference type="Gene3D" id="3.40.50.150">
    <property type="entry name" value="Vaccinia Virus protein VP39"/>
    <property type="match status" value="1"/>
</dbReference>
<evidence type="ECO:0000256" key="2">
    <source>
        <dbReference type="ARBA" id="ARBA00022679"/>
    </source>
</evidence>
<evidence type="ECO:0000313" key="5">
    <source>
        <dbReference type="EMBL" id="MBS2545501.1"/>
    </source>
</evidence>
<dbReference type="GO" id="GO:0032259">
    <property type="term" value="P:methylation"/>
    <property type="evidence" value="ECO:0007669"/>
    <property type="project" value="UniProtKB-KW"/>
</dbReference>
<dbReference type="Pfam" id="PF13649">
    <property type="entry name" value="Methyltransf_25"/>
    <property type="match status" value="1"/>
</dbReference>